<accession>A0A5B2WPF2</accession>
<name>A0A5B2WPF2_9PSEU</name>
<dbReference type="Gene3D" id="2.115.10.10">
    <property type="entry name" value="Tachylectin 2"/>
    <property type="match status" value="1"/>
</dbReference>
<proteinExistence type="predicted"/>
<evidence type="ECO:0000313" key="4">
    <source>
        <dbReference type="EMBL" id="KAA2252386.1"/>
    </source>
</evidence>
<reference evidence="4 5" key="1">
    <citation type="submission" date="2019-09" db="EMBL/GenBank/DDBJ databases">
        <title>Goodfellowia gen. nov., a new genus of the Pseudonocardineae related to Actinoalloteichus, containing Goodfellowia coeruleoviolacea gen. nov., comb. nov. gen. nov., comb. nov.</title>
        <authorList>
            <person name="Labeda D."/>
        </authorList>
    </citation>
    <scope>NUCLEOTIDE SEQUENCE [LARGE SCALE GENOMIC DNA]</scope>
    <source>
        <strain evidence="4 5">AN110305</strain>
    </source>
</reference>
<dbReference type="InterPro" id="IPR023294">
    <property type="entry name" value="Tachylectin2"/>
</dbReference>
<dbReference type="Gene3D" id="2.120.10.70">
    <property type="entry name" value="Fucose-specific lectin"/>
    <property type="match status" value="1"/>
</dbReference>
<dbReference type="InterPro" id="IPR058502">
    <property type="entry name" value="PLL-like_beta-prop"/>
</dbReference>
<feature type="domain" description="Tachylectin 2" evidence="2">
    <location>
        <begin position="94"/>
        <end position="321"/>
    </location>
</feature>
<feature type="compositionally biased region" description="Polar residues" evidence="1">
    <location>
        <begin position="679"/>
        <end position="689"/>
    </location>
</feature>
<reference evidence="4 5" key="2">
    <citation type="submission" date="2019-09" db="EMBL/GenBank/DDBJ databases">
        <authorList>
            <person name="Jin C."/>
        </authorList>
    </citation>
    <scope>NUCLEOTIDE SEQUENCE [LARGE SCALE GENOMIC DNA]</scope>
    <source>
        <strain evidence="4 5">AN110305</strain>
    </source>
</reference>
<comment type="caution">
    <text evidence="4">The sequence shown here is derived from an EMBL/GenBank/DDBJ whole genome shotgun (WGS) entry which is preliminary data.</text>
</comment>
<feature type="region of interest" description="Disordered" evidence="1">
    <location>
        <begin position="669"/>
        <end position="702"/>
    </location>
</feature>
<organism evidence="4 5">
    <name type="scientific">Solihabitans fulvus</name>
    <dbReference type="NCBI Taxonomy" id="1892852"/>
    <lineage>
        <taxon>Bacteria</taxon>
        <taxon>Bacillati</taxon>
        <taxon>Actinomycetota</taxon>
        <taxon>Actinomycetes</taxon>
        <taxon>Pseudonocardiales</taxon>
        <taxon>Pseudonocardiaceae</taxon>
        <taxon>Solihabitans</taxon>
    </lineage>
</organism>
<dbReference type="Proteomes" id="UP000323454">
    <property type="component" value="Unassembled WGS sequence"/>
</dbReference>
<dbReference type="Pfam" id="PF14517">
    <property type="entry name" value="Tachylectin"/>
    <property type="match status" value="1"/>
</dbReference>
<dbReference type="EMBL" id="VUOB01000075">
    <property type="protein sequence ID" value="KAA2252386.1"/>
    <property type="molecule type" value="Genomic_DNA"/>
</dbReference>
<protein>
    <submittedName>
        <fullName evidence="4">Uncharacterized protein</fullName>
    </submittedName>
</protein>
<dbReference type="InterPro" id="IPR036813">
    <property type="entry name" value="Tachylectin2_sf"/>
</dbReference>
<dbReference type="SUPFAM" id="SSF89372">
    <property type="entry name" value="Fucose-specific lectin"/>
    <property type="match status" value="1"/>
</dbReference>
<sequence>MTTGGIRSAERSRNDLELIAGPIYHTLQIQRRGAFVGTRTPHARSAVCRVLIALLAAPALAIGLGTQSVAAADPVDTVDCHSNVSVFLSEAPAGDLWLYHHLDPENGTFNWDQKQQIGNGWTGRTIAGPNGYVYSITDNATGDLRRLHWTGSAWDTYDAAGTQYQVIGQWWNGWTSPQFRNRVAVDANGDFYTDESDGNLYWQHYDEASKTWTRRLVDTGWGGYDHIVAAGPGILYARTPSGDLFRYVYDAGSQRWLQKKKPSGQGWNMFTQIFSPGGDILYGRGTSDAKLLWYRYQMNADKWITANDGTGKVVGYGWNTELDVTADPGACKLSTALTPARPAVTAQPHASNTLLRSSNGYLQWAYTNANGRPTYAEIRDITSVTRSNFAAVPGTTLVTGPPALGENADGRIQELAQGTNNAEFYSNTQSTPGNAWAGDTTLGGFMVSPPTLARSSDSTLTAFAVDAQGQLWTRQQATKNGPLLPWLPQPSKNITANQLTVAASGNNLRVVALHTDGVFRTATVTQGMVGAWTDISGLAGTGTASAVVMPDSTLQVFARGTDNQIYTKRETSTGFPGAWTVIPGITAAGSPSATLGPDGALHVGVRASDNYIYTTGQQAPGAAAYSAWQEITDKTTLTSTDPTLVAMPDASTWVVAFRSDLDVPKLRRNQPAAPAAATPRSQSTAQAPRSTFVDVPLNAPTN</sequence>
<dbReference type="OrthoDB" id="3660483at2"/>
<dbReference type="Pfam" id="PF26607">
    <property type="entry name" value="DUF8189"/>
    <property type="match status" value="1"/>
</dbReference>
<keyword evidence="5" id="KW-1185">Reference proteome</keyword>
<evidence type="ECO:0000313" key="5">
    <source>
        <dbReference type="Proteomes" id="UP000323454"/>
    </source>
</evidence>
<dbReference type="SUPFAM" id="SSF50934">
    <property type="entry name" value="Tachylectin-2"/>
    <property type="match status" value="1"/>
</dbReference>
<evidence type="ECO:0000259" key="3">
    <source>
        <dbReference type="Pfam" id="PF26607"/>
    </source>
</evidence>
<feature type="domain" description="PLL-like beta propeller" evidence="3">
    <location>
        <begin position="397"/>
        <end position="662"/>
    </location>
</feature>
<evidence type="ECO:0000259" key="2">
    <source>
        <dbReference type="Pfam" id="PF14517"/>
    </source>
</evidence>
<gene>
    <name evidence="4" type="ORF">F0L68_35655</name>
</gene>
<evidence type="ECO:0000256" key="1">
    <source>
        <dbReference type="SAM" id="MobiDB-lite"/>
    </source>
</evidence>
<dbReference type="AlphaFoldDB" id="A0A5B2WPF2"/>